<gene>
    <name evidence="2" type="ORF">Vretimale_15198</name>
</gene>
<evidence type="ECO:0000313" key="2">
    <source>
        <dbReference type="EMBL" id="GIM11735.1"/>
    </source>
</evidence>
<reference evidence="2" key="1">
    <citation type="journal article" date="2021" name="Proc. Natl. Acad. Sci. U.S.A.">
        <title>Three genomes in the algal genus Volvox reveal the fate of a haploid sex-determining region after a transition to homothallism.</title>
        <authorList>
            <person name="Yamamoto K."/>
            <person name="Hamaji T."/>
            <person name="Kawai-Toyooka H."/>
            <person name="Matsuzaki R."/>
            <person name="Takahashi F."/>
            <person name="Nishimura Y."/>
            <person name="Kawachi M."/>
            <person name="Noguchi H."/>
            <person name="Minakuchi Y."/>
            <person name="Umen J.G."/>
            <person name="Toyoda A."/>
            <person name="Nozaki H."/>
        </authorList>
    </citation>
    <scope>NUCLEOTIDE SEQUENCE</scope>
    <source>
        <strain evidence="2">NIES-3785</strain>
    </source>
</reference>
<feature type="non-terminal residue" evidence="2">
    <location>
        <position position="1"/>
    </location>
</feature>
<dbReference type="AlphaFoldDB" id="A0A8J4GQ29"/>
<name>A0A8J4GQ29_9CHLO</name>
<feature type="region of interest" description="Disordered" evidence="1">
    <location>
        <begin position="51"/>
        <end position="73"/>
    </location>
</feature>
<protein>
    <submittedName>
        <fullName evidence="2">Uncharacterized protein</fullName>
    </submittedName>
</protein>
<feature type="compositionally biased region" description="Low complexity" evidence="1">
    <location>
        <begin position="57"/>
        <end position="69"/>
    </location>
</feature>
<organism evidence="2 3">
    <name type="scientific">Volvox reticuliferus</name>
    <dbReference type="NCBI Taxonomy" id="1737510"/>
    <lineage>
        <taxon>Eukaryota</taxon>
        <taxon>Viridiplantae</taxon>
        <taxon>Chlorophyta</taxon>
        <taxon>core chlorophytes</taxon>
        <taxon>Chlorophyceae</taxon>
        <taxon>CS clade</taxon>
        <taxon>Chlamydomonadales</taxon>
        <taxon>Volvocaceae</taxon>
        <taxon>Volvox</taxon>
    </lineage>
</organism>
<evidence type="ECO:0000313" key="3">
    <source>
        <dbReference type="Proteomes" id="UP000722791"/>
    </source>
</evidence>
<accession>A0A8J4GQ29</accession>
<sequence>YLVLLQPARWTPAAGGKPMRGPHRFFGHNSKHLILTYISDTLRQHQIIAAFDPPSGRPTSVPPAAASASPPSPLLRPPPVHARLHSEVVACCDQPRLPASGALLVSVFPWPVLRAPHAGGIPRHASGCSCPSSPEPQATGCTSTVTDLAQPGTSSCTSRYRATNASPAHTAPLQSGWSTCMPAADIRFSPVTVPNQRSPRESDTHLPGALTVLAGPAAVA</sequence>
<dbReference type="EMBL" id="BNCQ01000040">
    <property type="protein sequence ID" value="GIM11735.1"/>
    <property type="molecule type" value="Genomic_DNA"/>
</dbReference>
<dbReference type="Proteomes" id="UP000722791">
    <property type="component" value="Unassembled WGS sequence"/>
</dbReference>
<comment type="caution">
    <text evidence="2">The sequence shown here is derived from an EMBL/GenBank/DDBJ whole genome shotgun (WGS) entry which is preliminary data.</text>
</comment>
<evidence type="ECO:0000256" key="1">
    <source>
        <dbReference type="SAM" id="MobiDB-lite"/>
    </source>
</evidence>
<proteinExistence type="predicted"/>